<name>G3IF78_CRIGR</name>
<reference evidence="3" key="1">
    <citation type="journal article" date="2011" name="Nat. Biotechnol.">
        <title>The genomic sequence of the Chinese hamster ovary (CHO)-K1 cell line.</title>
        <authorList>
            <person name="Xu X."/>
            <person name="Nagarajan H."/>
            <person name="Lewis N.E."/>
            <person name="Pan S."/>
            <person name="Cai Z."/>
            <person name="Liu X."/>
            <person name="Chen W."/>
            <person name="Xie M."/>
            <person name="Wang W."/>
            <person name="Hammond S."/>
            <person name="Andersen M.R."/>
            <person name="Neff N."/>
            <person name="Passarelli B."/>
            <person name="Koh W."/>
            <person name="Fan H.C."/>
            <person name="Wang J."/>
            <person name="Gui Y."/>
            <person name="Lee K.H."/>
            <person name="Betenbaugh M.J."/>
            <person name="Quake S.R."/>
            <person name="Famili I."/>
            <person name="Palsson B.O."/>
            <person name="Wang J."/>
        </authorList>
    </citation>
    <scope>NUCLEOTIDE SEQUENCE [LARGE SCALE GENOMIC DNA]</scope>
    <source>
        <strain evidence="3">CHO K1 cell line</strain>
    </source>
</reference>
<feature type="chain" id="PRO_5003445306" description="Secreted protein" evidence="1">
    <location>
        <begin position="17"/>
        <end position="77"/>
    </location>
</feature>
<dbReference type="InParanoid" id="G3IF78"/>
<gene>
    <name evidence="2" type="ORF">I79_022395</name>
</gene>
<keyword evidence="1" id="KW-0732">Signal</keyword>
<dbReference type="AlphaFoldDB" id="G3IF78"/>
<sequence length="77" mass="8356">MHALWLPMGTASSALTAVSLPLISSSTRWNLQFNSASGATDLLHCWNCSNFTVDISVRLVDFVAEFCRGSHSSSQHS</sequence>
<accession>G3IF78</accession>
<proteinExistence type="predicted"/>
<dbReference type="EMBL" id="JH002340">
    <property type="protein sequence ID" value="EGW14618.1"/>
    <property type="molecule type" value="Genomic_DNA"/>
</dbReference>
<evidence type="ECO:0000313" key="3">
    <source>
        <dbReference type="Proteomes" id="UP000001075"/>
    </source>
</evidence>
<protein>
    <recommendedName>
        <fullName evidence="4">Secreted protein</fullName>
    </recommendedName>
</protein>
<feature type="signal peptide" evidence="1">
    <location>
        <begin position="1"/>
        <end position="16"/>
    </location>
</feature>
<dbReference type="Proteomes" id="UP000001075">
    <property type="component" value="Unassembled WGS sequence"/>
</dbReference>
<evidence type="ECO:0000313" key="2">
    <source>
        <dbReference type="EMBL" id="EGW14618.1"/>
    </source>
</evidence>
<organism evidence="2 3">
    <name type="scientific">Cricetulus griseus</name>
    <name type="common">Chinese hamster</name>
    <name type="synonym">Cricetulus barabensis griseus</name>
    <dbReference type="NCBI Taxonomy" id="10029"/>
    <lineage>
        <taxon>Eukaryota</taxon>
        <taxon>Metazoa</taxon>
        <taxon>Chordata</taxon>
        <taxon>Craniata</taxon>
        <taxon>Vertebrata</taxon>
        <taxon>Euteleostomi</taxon>
        <taxon>Mammalia</taxon>
        <taxon>Eutheria</taxon>
        <taxon>Euarchontoglires</taxon>
        <taxon>Glires</taxon>
        <taxon>Rodentia</taxon>
        <taxon>Myomorpha</taxon>
        <taxon>Muroidea</taxon>
        <taxon>Cricetidae</taxon>
        <taxon>Cricetinae</taxon>
        <taxon>Cricetulus</taxon>
    </lineage>
</organism>
<evidence type="ECO:0000256" key="1">
    <source>
        <dbReference type="SAM" id="SignalP"/>
    </source>
</evidence>
<evidence type="ECO:0008006" key="4">
    <source>
        <dbReference type="Google" id="ProtNLM"/>
    </source>
</evidence>